<evidence type="ECO:0000256" key="3">
    <source>
        <dbReference type="SAM" id="Phobius"/>
    </source>
</evidence>
<evidence type="ECO:0008006" key="8">
    <source>
        <dbReference type="Google" id="ProtNLM"/>
    </source>
</evidence>
<dbReference type="EMBL" id="PQXO01000621">
    <property type="protein sequence ID" value="TGO83596.1"/>
    <property type="molecule type" value="Genomic_DNA"/>
</dbReference>
<comment type="similarity">
    <text evidence="2">Belongs to the ATP-dependent AMP-binding enzyme family.</text>
</comment>
<comment type="pathway">
    <text evidence="1">Siderophore biosynthesis.</text>
</comment>
<reference evidence="6 7" key="1">
    <citation type="submission" date="2017-12" db="EMBL/GenBank/DDBJ databases">
        <title>Comparative genomics of Botrytis spp.</title>
        <authorList>
            <person name="Valero-Jimenez C.A."/>
            <person name="Tapia P."/>
            <person name="Veloso J."/>
            <person name="Silva-Moreno E."/>
            <person name="Staats M."/>
            <person name="Valdes J.H."/>
            <person name="Van Kan J.A.L."/>
        </authorList>
    </citation>
    <scope>NUCLEOTIDE SEQUENCE [LARGE SCALE GENOMIC DNA]</scope>
    <source>
        <strain evidence="6 7">MUCL3349</strain>
    </source>
</reference>
<dbReference type="CDD" id="cd05911">
    <property type="entry name" value="Firefly_Luc_like"/>
    <property type="match status" value="1"/>
</dbReference>
<keyword evidence="3" id="KW-1133">Transmembrane helix</keyword>
<comment type="caution">
    <text evidence="6">The sequence shown here is derived from an EMBL/GenBank/DDBJ whole genome shotgun (WGS) entry which is preliminary data.</text>
</comment>
<dbReference type="AlphaFoldDB" id="A0A4Z1KDZ4"/>
<gene>
    <name evidence="6" type="ORF">BPOR_0622g00040</name>
</gene>
<feature type="domain" description="AMP-dependent synthetase/ligase" evidence="4">
    <location>
        <begin position="29"/>
        <end position="409"/>
    </location>
</feature>
<evidence type="ECO:0000313" key="7">
    <source>
        <dbReference type="Proteomes" id="UP000297280"/>
    </source>
</evidence>
<name>A0A4Z1KDZ4_9HELO</name>
<evidence type="ECO:0000259" key="4">
    <source>
        <dbReference type="Pfam" id="PF00501"/>
    </source>
</evidence>
<keyword evidence="3" id="KW-0812">Transmembrane</keyword>
<dbReference type="SUPFAM" id="SSF56801">
    <property type="entry name" value="Acetyl-CoA synthetase-like"/>
    <property type="match status" value="1"/>
</dbReference>
<keyword evidence="7" id="KW-1185">Reference proteome</keyword>
<proteinExistence type="inferred from homology"/>
<protein>
    <recommendedName>
        <fullName evidence="8">AMP-dependent synthetase/ligase domain-containing protein</fullName>
    </recommendedName>
</protein>
<accession>A0A4Z1KDZ4</accession>
<dbReference type="Pfam" id="PF00501">
    <property type="entry name" value="AMP-binding"/>
    <property type="match status" value="1"/>
</dbReference>
<dbReference type="Proteomes" id="UP000297280">
    <property type="component" value="Unassembled WGS sequence"/>
</dbReference>
<dbReference type="GO" id="GO:0016405">
    <property type="term" value="F:CoA-ligase activity"/>
    <property type="evidence" value="ECO:0007669"/>
    <property type="project" value="TreeGrafter"/>
</dbReference>
<dbReference type="Gene3D" id="3.40.50.12780">
    <property type="entry name" value="N-terminal domain of ligase-like"/>
    <property type="match status" value="1"/>
</dbReference>
<dbReference type="InterPro" id="IPR000873">
    <property type="entry name" value="AMP-dep_synth/lig_dom"/>
</dbReference>
<feature type="transmembrane region" description="Helical" evidence="3">
    <location>
        <begin position="79"/>
        <end position="98"/>
    </location>
</feature>
<evidence type="ECO:0000256" key="1">
    <source>
        <dbReference type="ARBA" id="ARBA00004924"/>
    </source>
</evidence>
<dbReference type="STRING" id="87229.A0A4Z1KDZ4"/>
<keyword evidence="3" id="KW-0472">Membrane</keyword>
<feature type="domain" description="AMP-binding enzyme C-terminal" evidence="5">
    <location>
        <begin position="463"/>
        <end position="529"/>
    </location>
</feature>
<dbReference type="Pfam" id="PF13193">
    <property type="entry name" value="AMP-binding_C"/>
    <property type="match status" value="1"/>
</dbReference>
<dbReference type="InterPro" id="IPR025110">
    <property type="entry name" value="AMP-bd_C"/>
</dbReference>
<dbReference type="InterPro" id="IPR045851">
    <property type="entry name" value="AMP-bd_C_sf"/>
</dbReference>
<dbReference type="FunFam" id="3.40.50.12780:FF:000003">
    <property type="entry name" value="Long-chain-fatty-acid--CoA ligase FadD"/>
    <property type="match status" value="1"/>
</dbReference>
<organism evidence="6 7">
    <name type="scientific">Botrytis porri</name>
    <dbReference type="NCBI Taxonomy" id="87229"/>
    <lineage>
        <taxon>Eukaryota</taxon>
        <taxon>Fungi</taxon>
        <taxon>Dikarya</taxon>
        <taxon>Ascomycota</taxon>
        <taxon>Pezizomycotina</taxon>
        <taxon>Leotiomycetes</taxon>
        <taxon>Helotiales</taxon>
        <taxon>Sclerotiniaceae</taxon>
        <taxon>Botrytis</taxon>
    </lineage>
</organism>
<dbReference type="InterPro" id="IPR042099">
    <property type="entry name" value="ANL_N_sf"/>
</dbReference>
<sequence length="578" mass="64750">MPISSRWHLAIPPISLPSYLFTSSDHPLPDKLAFIDATNRSRFFTHSDFRLYSQRLAAGLIKNGLQPGDRVLLFSSNNLFFPVIIMGIILAGGIFTGANPGFVERELAYQLSDCQAKFLLCGEESLIVGIKAAENAGLGRENMFVFGDGGKNIDRKEEEMKGMKSWWELLESEEVGREFQWKEDFDPKETVCCLNYSSVTTGVPKGAMITHYNYVANSMQYKHLHELHPETPLRNKKAKWLCFLPLYHAMGQTIFGSVAPKRGIPVYIMKKFDFKGMLEAVQKYKITSLNMVPPIVVMLVKSPLTKQYDLSSVIDMISGAAPLSGDVIDAAEKLWPDGNVKLTQGWGMTEATCSLLGCDTRHDPILNSVGELNANCHAKIMDPETLEELKQGERGEIWVQAPNIMKGYWNKPSATQETLIDSPSGVWLRTGDIAYVYSQKHFFIVDRMKELIKVKGNQVAPAELEALLLEHPEIADAAVIGVMIREGEVPRAYIVKSCESGNGLIAEEVMEWVEKRTSRFKWLKGGVEFLLSPLSDGRLRQFHKGHKLTGVQSGKILRKLLRDRAKEGISKINVKARL</sequence>
<evidence type="ECO:0000259" key="5">
    <source>
        <dbReference type="Pfam" id="PF13193"/>
    </source>
</evidence>
<dbReference type="PANTHER" id="PTHR24096:SF424">
    <property type="entry name" value="ACETYL-COA SYNTHETASE-LIKE PROTEIN-RELATED"/>
    <property type="match status" value="1"/>
</dbReference>
<dbReference type="Gene3D" id="3.30.300.30">
    <property type="match status" value="1"/>
</dbReference>
<evidence type="ECO:0000313" key="6">
    <source>
        <dbReference type="EMBL" id="TGO83596.1"/>
    </source>
</evidence>
<evidence type="ECO:0000256" key="2">
    <source>
        <dbReference type="ARBA" id="ARBA00006432"/>
    </source>
</evidence>
<dbReference type="PANTHER" id="PTHR24096">
    <property type="entry name" value="LONG-CHAIN-FATTY-ACID--COA LIGASE"/>
    <property type="match status" value="1"/>
</dbReference>